<evidence type="ECO:0000256" key="9">
    <source>
        <dbReference type="ARBA" id="ARBA00044613"/>
    </source>
</evidence>
<feature type="domain" description="Hexokinase C-terminal" evidence="14">
    <location>
        <begin position="229"/>
        <end position="462"/>
    </location>
</feature>
<dbReference type="GO" id="GO:0006096">
    <property type="term" value="P:glycolytic process"/>
    <property type="evidence" value="ECO:0007669"/>
    <property type="project" value="UniProtKB-UniPathway"/>
</dbReference>
<dbReference type="InterPro" id="IPR043129">
    <property type="entry name" value="ATPase_NBD"/>
</dbReference>
<dbReference type="Pfam" id="PF03727">
    <property type="entry name" value="Hexokinase_2"/>
    <property type="match status" value="1"/>
</dbReference>
<evidence type="ECO:0000256" key="11">
    <source>
        <dbReference type="ARBA" id="ARBA00048160"/>
    </source>
</evidence>
<dbReference type="UniPathway" id="UPA00242"/>
<dbReference type="GO" id="GO:0005829">
    <property type="term" value="C:cytosol"/>
    <property type="evidence" value="ECO:0007669"/>
    <property type="project" value="TreeGrafter"/>
</dbReference>
<evidence type="ECO:0000313" key="16">
    <source>
        <dbReference type="EMBL" id="CEK87297.1"/>
    </source>
</evidence>
<protein>
    <recommendedName>
        <fullName evidence="12">Phosphotransferase</fullName>
        <ecNumber evidence="12">2.7.1.-</ecNumber>
    </recommendedName>
</protein>
<evidence type="ECO:0000256" key="1">
    <source>
        <dbReference type="ARBA" id="ARBA00004888"/>
    </source>
</evidence>
<dbReference type="SUPFAM" id="SSF53067">
    <property type="entry name" value="Actin-like ATPase domain"/>
    <property type="match status" value="2"/>
</dbReference>
<evidence type="ECO:0000256" key="2">
    <source>
        <dbReference type="ARBA" id="ARBA00005028"/>
    </source>
</evidence>
<evidence type="ECO:0000256" key="6">
    <source>
        <dbReference type="ARBA" id="ARBA00022777"/>
    </source>
</evidence>
<comment type="catalytic activity">
    <reaction evidence="10">
        <text>D-fructose + ATP = D-fructose 6-phosphate + ADP + H(+)</text>
        <dbReference type="Rhea" id="RHEA:16125"/>
        <dbReference type="ChEBI" id="CHEBI:15378"/>
        <dbReference type="ChEBI" id="CHEBI:30616"/>
        <dbReference type="ChEBI" id="CHEBI:37721"/>
        <dbReference type="ChEBI" id="CHEBI:61527"/>
        <dbReference type="ChEBI" id="CHEBI:456216"/>
        <dbReference type="EC" id="2.7.1.1"/>
    </reaction>
    <physiologicalReaction direction="left-to-right" evidence="10">
        <dbReference type="Rhea" id="RHEA:16126"/>
    </physiologicalReaction>
</comment>
<evidence type="ECO:0000256" key="8">
    <source>
        <dbReference type="ARBA" id="ARBA00023152"/>
    </source>
</evidence>
<dbReference type="EC" id="2.7.1.-" evidence="12"/>
<dbReference type="InterPro" id="IPR022673">
    <property type="entry name" value="Hexokinase_C"/>
</dbReference>
<comment type="similarity">
    <text evidence="3 12">Belongs to the hexokinase family.</text>
</comment>
<keyword evidence="8 12" id="KW-0324">Glycolysis</keyword>
<evidence type="ECO:0000313" key="15">
    <source>
        <dbReference type="EMBL" id="CEK87296.1"/>
    </source>
</evidence>
<comment type="pathway">
    <text evidence="2">Carbohydrate metabolism; hexose metabolism.</text>
</comment>
<dbReference type="GO" id="GO:0008865">
    <property type="term" value="F:fructokinase activity"/>
    <property type="evidence" value="ECO:0007669"/>
    <property type="project" value="TreeGrafter"/>
</dbReference>
<evidence type="ECO:0000259" key="14">
    <source>
        <dbReference type="Pfam" id="PF03727"/>
    </source>
</evidence>
<dbReference type="AlphaFoldDB" id="A0A0B7B350"/>
<feature type="domain" description="Hexokinase N-terminal" evidence="13">
    <location>
        <begin position="24"/>
        <end position="223"/>
    </location>
</feature>
<dbReference type="PANTHER" id="PTHR19443">
    <property type="entry name" value="HEXOKINASE"/>
    <property type="match status" value="1"/>
</dbReference>
<dbReference type="GO" id="GO:0005524">
    <property type="term" value="F:ATP binding"/>
    <property type="evidence" value="ECO:0007669"/>
    <property type="project" value="UniProtKB-UniRule"/>
</dbReference>
<accession>A0A0B7B350</accession>
<keyword evidence="7 12" id="KW-0067">ATP-binding</keyword>
<dbReference type="PRINTS" id="PR00475">
    <property type="entry name" value="HEXOKINASE"/>
</dbReference>
<evidence type="ECO:0000256" key="4">
    <source>
        <dbReference type="ARBA" id="ARBA00022679"/>
    </source>
</evidence>
<dbReference type="FunFam" id="3.40.367.20:FF:000020">
    <property type="entry name" value="Hexokinase-1"/>
    <property type="match status" value="1"/>
</dbReference>
<evidence type="ECO:0000256" key="12">
    <source>
        <dbReference type="RuleBase" id="RU362007"/>
    </source>
</evidence>
<dbReference type="PANTHER" id="PTHR19443:SF54">
    <property type="entry name" value="PHOSPHOTRANSFERASE"/>
    <property type="match status" value="1"/>
</dbReference>
<dbReference type="EMBL" id="HACG01040434">
    <property type="protein sequence ID" value="CEK87299.1"/>
    <property type="molecule type" value="Transcribed_RNA"/>
</dbReference>
<dbReference type="EMBL" id="HACG01040432">
    <property type="protein sequence ID" value="CEK87297.1"/>
    <property type="molecule type" value="Transcribed_RNA"/>
</dbReference>
<dbReference type="EMBL" id="HACG01040431">
    <property type="protein sequence ID" value="CEK87296.1"/>
    <property type="molecule type" value="Transcribed_RNA"/>
</dbReference>
<organism evidence="16">
    <name type="scientific">Arion vulgaris</name>
    <dbReference type="NCBI Taxonomy" id="1028688"/>
    <lineage>
        <taxon>Eukaryota</taxon>
        <taxon>Metazoa</taxon>
        <taxon>Spiralia</taxon>
        <taxon>Lophotrochozoa</taxon>
        <taxon>Mollusca</taxon>
        <taxon>Gastropoda</taxon>
        <taxon>Heterobranchia</taxon>
        <taxon>Euthyneura</taxon>
        <taxon>Panpulmonata</taxon>
        <taxon>Eupulmonata</taxon>
        <taxon>Stylommatophora</taxon>
        <taxon>Helicina</taxon>
        <taxon>Arionoidea</taxon>
        <taxon>Arionidae</taxon>
        <taxon>Arion</taxon>
    </lineage>
</organism>
<name>A0A0B7B350_9EUPU</name>
<dbReference type="InterPro" id="IPR001312">
    <property type="entry name" value="Hexokinase"/>
</dbReference>
<dbReference type="UniPathway" id="UPA00109">
    <property type="reaction ID" value="UER00180"/>
</dbReference>
<dbReference type="InterPro" id="IPR019807">
    <property type="entry name" value="Hexokinase_BS"/>
</dbReference>
<evidence type="ECO:0000256" key="10">
    <source>
        <dbReference type="ARBA" id="ARBA00047905"/>
    </source>
</evidence>
<dbReference type="GO" id="GO:0005739">
    <property type="term" value="C:mitochondrion"/>
    <property type="evidence" value="ECO:0007669"/>
    <property type="project" value="TreeGrafter"/>
</dbReference>
<dbReference type="FunFam" id="3.30.420.40:FF:000805">
    <property type="entry name" value="Hexokinase-2"/>
    <property type="match status" value="1"/>
</dbReference>
<evidence type="ECO:0000313" key="17">
    <source>
        <dbReference type="EMBL" id="CEK87299.1"/>
    </source>
</evidence>
<comment type="catalytic activity">
    <reaction evidence="11">
        <text>D-glucose + ATP = D-glucose 6-phosphate + ADP + H(+)</text>
        <dbReference type="Rhea" id="RHEA:17825"/>
        <dbReference type="ChEBI" id="CHEBI:4167"/>
        <dbReference type="ChEBI" id="CHEBI:15378"/>
        <dbReference type="ChEBI" id="CHEBI:30616"/>
        <dbReference type="ChEBI" id="CHEBI:61548"/>
        <dbReference type="ChEBI" id="CHEBI:456216"/>
        <dbReference type="EC" id="2.7.1.1"/>
    </reaction>
    <physiologicalReaction direction="left-to-right" evidence="11">
        <dbReference type="Rhea" id="RHEA:17826"/>
    </physiologicalReaction>
</comment>
<dbReference type="InterPro" id="IPR022672">
    <property type="entry name" value="Hexokinase_N"/>
</dbReference>
<evidence type="ECO:0000256" key="7">
    <source>
        <dbReference type="ARBA" id="ARBA00022840"/>
    </source>
</evidence>
<proteinExistence type="inferred from homology"/>
<dbReference type="GO" id="GO:0001678">
    <property type="term" value="P:intracellular glucose homeostasis"/>
    <property type="evidence" value="ECO:0007669"/>
    <property type="project" value="InterPro"/>
</dbReference>
<dbReference type="Gene3D" id="3.30.420.40">
    <property type="match status" value="1"/>
</dbReference>
<keyword evidence="5 12" id="KW-0547">Nucleotide-binding</keyword>
<comment type="catalytic activity">
    <reaction evidence="9">
        <text>a D-hexose + ATP = a D-hexose 6-phosphate + ADP + H(+)</text>
        <dbReference type="Rhea" id="RHEA:22740"/>
        <dbReference type="ChEBI" id="CHEBI:4194"/>
        <dbReference type="ChEBI" id="CHEBI:15378"/>
        <dbReference type="ChEBI" id="CHEBI:30616"/>
        <dbReference type="ChEBI" id="CHEBI:229467"/>
        <dbReference type="ChEBI" id="CHEBI:456216"/>
        <dbReference type="EC" id="2.7.1.1"/>
    </reaction>
    <physiologicalReaction direction="left-to-right" evidence="9">
        <dbReference type="Rhea" id="RHEA:22741"/>
    </physiologicalReaction>
</comment>
<dbReference type="Gene3D" id="3.40.367.20">
    <property type="match status" value="1"/>
</dbReference>
<dbReference type="GO" id="GO:0005536">
    <property type="term" value="F:D-glucose binding"/>
    <property type="evidence" value="ECO:0007669"/>
    <property type="project" value="InterPro"/>
</dbReference>
<evidence type="ECO:0000256" key="3">
    <source>
        <dbReference type="ARBA" id="ARBA00009225"/>
    </source>
</evidence>
<gene>
    <name evidence="16" type="primary">ORF158441</name>
    <name evidence="15" type="synonym">ORF158433</name>
    <name evidence="17" type="synonym">ORF158459</name>
</gene>
<keyword evidence="4 12" id="KW-0808">Transferase</keyword>
<sequence>MSEIPKLPRLKTSVVLSKEKQQKLDAVLGPITITEDILSQIMAAFREQMLLASSTDENVRKRSDHLMMNTFIRELLDGTEQGDYLGLDLGGTNFRVVLVRFKDGVAATTTKYYSLTDECLSGPADGVFDFIAESIQNFLTTQGLENSEKKIPLGFTFSFPSTQLALNKQILLTWTKTFKCPDGIGEDPVAMLEAAIERKTKNLPVDVVVVMSDTVSTLMAGNYLDKKCRVGLILGTGCNAAFVENISDIEKWTGDDKDPRHVIVNVEMGSTGDNGCLDFCRSEYEKELDKYSNHPGSFTFEKSFAGMYLGELVRLVLVQLIKDGVLFEGDGGKLVEARWKLTTTDVTNIESDVGDSTTKTRAVLKKFALDTTATDEDLAIVREVAEFVSVRGAHIVAAVMSVLVNYVHLPEVTIGIDGSLYEKHPKFHDAMMEIFDKYSPNTKVNLILAKDGSGQGAAFAAVSALRQAVKGIRCS</sequence>
<dbReference type="GO" id="GO:0006006">
    <property type="term" value="P:glucose metabolic process"/>
    <property type="evidence" value="ECO:0007669"/>
    <property type="project" value="UniProtKB-ARBA"/>
</dbReference>
<evidence type="ECO:0000259" key="13">
    <source>
        <dbReference type="Pfam" id="PF00349"/>
    </source>
</evidence>
<dbReference type="GO" id="GO:0004340">
    <property type="term" value="F:glucokinase activity"/>
    <property type="evidence" value="ECO:0007669"/>
    <property type="project" value="TreeGrafter"/>
</dbReference>
<dbReference type="PROSITE" id="PS00378">
    <property type="entry name" value="HEXOKINASE_1"/>
    <property type="match status" value="1"/>
</dbReference>
<evidence type="ECO:0000256" key="5">
    <source>
        <dbReference type="ARBA" id="ARBA00022741"/>
    </source>
</evidence>
<reference evidence="16" key="1">
    <citation type="submission" date="2014-12" db="EMBL/GenBank/DDBJ databases">
        <title>Insight into the proteome of Arion vulgaris.</title>
        <authorList>
            <person name="Aradska J."/>
            <person name="Bulat T."/>
            <person name="Smidak R."/>
            <person name="Sarate P."/>
            <person name="Gangsoo J."/>
            <person name="Sialana F."/>
            <person name="Bilban M."/>
            <person name="Lubec G."/>
        </authorList>
    </citation>
    <scope>NUCLEOTIDE SEQUENCE</scope>
    <source>
        <tissue evidence="16">Skin</tissue>
    </source>
</reference>
<comment type="pathway">
    <text evidence="1">Carbohydrate degradation; glycolysis; D-glyceraldehyde 3-phosphate and glycerone phosphate from D-glucose: step 1/4.</text>
</comment>
<dbReference type="PROSITE" id="PS51748">
    <property type="entry name" value="HEXOKINASE_2"/>
    <property type="match status" value="1"/>
</dbReference>
<keyword evidence="6 12" id="KW-0418">Kinase</keyword>
<dbReference type="Pfam" id="PF00349">
    <property type="entry name" value="Hexokinase_1"/>
    <property type="match status" value="1"/>
</dbReference>